<feature type="binding site" evidence="4">
    <location>
        <position position="34"/>
    </location>
    <ligand>
        <name>ATP</name>
        <dbReference type="ChEBI" id="CHEBI:30616"/>
    </ligand>
</feature>
<dbReference type="PROSITE" id="PS50405">
    <property type="entry name" value="GST_CTER"/>
    <property type="match status" value="1"/>
</dbReference>
<name>A0ABS2YNG7_POLSP</name>
<dbReference type="InterPro" id="IPR050213">
    <property type="entry name" value="GST_superfamily"/>
</dbReference>
<dbReference type="EC" id="2.5.1.18" evidence="2"/>
<evidence type="ECO:0000256" key="3">
    <source>
        <dbReference type="ARBA" id="ARBA00022679"/>
    </source>
</evidence>
<dbReference type="InterPro" id="IPR004046">
    <property type="entry name" value="GST_C"/>
</dbReference>
<dbReference type="InterPro" id="IPR010987">
    <property type="entry name" value="Glutathione-S-Trfase_C-like"/>
</dbReference>
<dbReference type="SUPFAM" id="SSF52833">
    <property type="entry name" value="Thioredoxin-like"/>
    <property type="match status" value="1"/>
</dbReference>
<dbReference type="InterPro" id="IPR036282">
    <property type="entry name" value="Glutathione-S-Trfase_C_sf"/>
</dbReference>
<protein>
    <recommendedName>
        <fullName evidence="2">glutathione transferase</fullName>
        <ecNumber evidence="2">2.5.1.18</ecNumber>
    </recommendedName>
</protein>
<evidence type="ECO:0000256" key="2">
    <source>
        <dbReference type="ARBA" id="ARBA00012452"/>
    </source>
</evidence>
<keyword evidence="3 7" id="KW-0808">Transferase</keyword>
<evidence type="ECO:0000313" key="7">
    <source>
        <dbReference type="EMBL" id="MBN3287661.1"/>
    </source>
</evidence>
<dbReference type="SFLD" id="SFLDS00019">
    <property type="entry name" value="Glutathione_Transferase_(cytos"/>
    <property type="match status" value="1"/>
</dbReference>
<dbReference type="Gene3D" id="3.40.30.10">
    <property type="entry name" value="Glutaredoxin"/>
    <property type="match status" value="1"/>
</dbReference>
<feature type="domain" description="GST C-terminal" evidence="6">
    <location>
        <begin position="455"/>
        <end position="579"/>
    </location>
</feature>
<dbReference type="SUPFAM" id="SSF56112">
    <property type="entry name" value="Protein kinase-like (PK-like)"/>
    <property type="match status" value="1"/>
</dbReference>
<comment type="similarity">
    <text evidence="1">Belongs to the GST superfamily. Alpha family.</text>
</comment>
<keyword evidence="4" id="KW-0547">Nucleotide-binding</keyword>
<dbReference type="PROSITE" id="PS00107">
    <property type="entry name" value="PROTEIN_KINASE_ATP"/>
    <property type="match status" value="1"/>
</dbReference>
<evidence type="ECO:0000259" key="6">
    <source>
        <dbReference type="PROSITE" id="PS50405"/>
    </source>
</evidence>
<dbReference type="InterPro" id="IPR004045">
    <property type="entry name" value="Glutathione_S-Trfase_N"/>
</dbReference>
<dbReference type="InterPro" id="IPR017441">
    <property type="entry name" value="Protein_kinase_ATP_BS"/>
</dbReference>
<feature type="domain" description="GST N-terminal" evidence="5">
    <location>
        <begin position="344"/>
        <end position="453"/>
    </location>
</feature>
<evidence type="ECO:0000256" key="4">
    <source>
        <dbReference type="PROSITE-ProRule" id="PRU10141"/>
    </source>
</evidence>
<proteinExistence type="inferred from homology"/>
<keyword evidence="4" id="KW-0067">ATP-binding</keyword>
<dbReference type="PANTHER" id="PTHR11571">
    <property type="entry name" value="GLUTATHIONE S-TRANSFERASE"/>
    <property type="match status" value="1"/>
</dbReference>
<gene>
    <name evidence="7" type="primary">Gsta2</name>
    <name evidence="7" type="ORF">GTO93_0011744</name>
</gene>
<dbReference type="InterPro" id="IPR040079">
    <property type="entry name" value="Glutathione_S-Trfase"/>
</dbReference>
<dbReference type="InterPro" id="IPR000719">
    <property type="entry name" value="Prot_kinase_dom"/>
</dbReference>
<evidence type="ECO:0000259" key="5">
    <source>
        <dbReference type="PROSITE" id="PS50404"/>
    </source>
</evidence>
<accession>A0ABS2YNG7</accession>
<dbReference type="Gene3D" id="1.10.510.10">
    <property type="entry name" value="Transferase(Phosphotransferase) domain 1"/>
    <property type="match status" value="1"/>
</dbReference>
<dbReference type="Pfam" id="PF02798">
    <property type="entry name" value="GST_N"/>
    <property type="match status" value="1"/>
</dbReference>
<dbReference type="PRINTS" id="PR01266">
    <property type="entry name" value="GSTRNSFRASEA"/>
</dbReference>
<dbReference type="InterPro" id="IPR036249">
    <property type="entry name" value="Thioredoxin-like_sf"/>
</dbReference>
<feature type="non-terminal residue" evidence="7">
    <location>
        <position position="592"/>
    </location>
</feature>
<dbReference type="Pfam" id="PF14497">
    <property type="entry name" value="GST_C_3"/>
    <property type="match status" value="1"/>
</dbReference>
<dbReference type="SMART" id="SM00220">
    <property type="entry name" value="S_TKc"/>
    <property type="match status" value="1"/>
</dbReference>
<sequence length="592" mass="67282">MNRYDTLKPLGDGTYGSVLLGRSLESGQLVAIKKMKRKFYSWEECINLREVKVIHKFFYWDFKVYSKVKTFSQFLIFRTKLFPESAVRNIMYQILQGMAFIHKHVFLSTTHKSLIHFCKKHLFSVHICCFLSTSRMHGCTLCFVGVFAVVTGTFDDWTEGYKLASVMHFRWPQCVPSNLKTLIPNTSSEAIHLMRDMLQWNPKKRPTASQIAAASGTENAGPVFHGNRKGSRRRWGHISGVLKSSGDWESFEKIETSSLNKAKMANENWRQGEDALGRHRCKNNLVTNPSKYYTTNNLWAGVSLPLGVIGRTLPGSRTTPGPSSLPGGYAFLKKEVGSAGQRVQLASPVDSPSSKCSSYMNIPYEYAFSVYDPIVIIYFCFYTRIFGNKHILPLKVSVQARERSNFCNETSLRMRNNGALMFQQVPLVEIDGMKLVQTRAILNYIAAKYNLYGKDLKERAMIDMYVEGIRELMDLLIKHPFLPSAEKDSNTKLIQTKAIDRCFPVYEQALAQSGGGYLVGGQLTKADVQVFEVVLMVEEKLPSILSSFPQLQAFRSRMRNVPAIQKFLQPGSQRKAQPDDNYVKNVMEVLRF</sequence>
<dbReference type="EMBL" id="JAAWVQ010167966">
    <property type="protein sequence ID" value="MBN3287661.1"/>
    <property type="molecule type" value="Genomic_DNA"/>
</dbReference>
<keyword evidence="8" id="KW-1185">Reference proteome</keyword>
<evidence type="ECO:0000256" key="1">
    <source>
        <dbReference type="ARBA" id="ARBA00011055"/>
    </source>
</evidence>
<feature type="non-terminal residue" evidence="7">
    <location>
        <position position="1"/>
    </location>
</feature>
<dbReference type="Gene3D" id="1.20.1050.10">
    <property type="match status" value="1"/>
</dbReference>
<dbReference type="Gene3D" id="3.30.200.20">
    <property type="entry name" value="Phosphorylase Kinase, domain 1"/>
    <property type="match status" value="1"/>
</dbReference>
<organism evidence="7 8">
    <name type="scientific">Polyodon spathula</name>
    <name type="common">North American paddlefish</name>
    <name type="synonym">Squalus spathula</name>
    <dbReference type="NCBI Taxonomy" id="7913"/>
    <lineage>
        <taxon>Eukaryota</taxon>
        <taxon>Metazoa</taxon>
        <taxon>Chordata</taxon>
        <taxon>Craniata</taxon>
        <taxon>Vertebrata</taxon>
        <taxon>Euteleostomi</taxon>
        <taxon>Actinopterygii</taxon>
        <taxon>Chondrostei</taxon>
        <taxon>Acipenseriformes</taxon>
        <taxon>Polyodontidae</taxon>
        <taxon>Polyodon</taxon>
    </lineage>
</organism>
<dbReference type="PROSITE" id="PS50404">
    <property type="entry name" value="GST_NTER"/>
    <property type="match status" value="1"/>
</dbReference>
<comment type="caution">
    <text evidence="7">The sequence shown here is derived from an EMBL/GenBank/DDBJ whole genome shotgun (WGS) entry which is preliminary data.</text>
</comment>
<evidence type="ECO:0000313" key="8">
    <source>
        <dbReference type="Proteomes" id="UP001166093"/>
    </source>
</evidence>
<reference evidence="7" key="1">
    <citation type="journal article" date="2021" name="Cell">
        <title>Tracing the genetic footprints of vertebrate landing in non-teleost ray-finned fishes.</title>
        <authorList>
            <person name="Bi X."/>
            <person name="Wang K."/>
            <person name="Yang L."/>
            <person name="Pan H."/>
            <person name="Jiang H."/>
            <person name="Wei Q."/>
            <person name="Fang M."/>
            <person name="Yu H."/>
            <person name="Zhu C."/>
            <person name="Cai Y."/>
            <person name="He Y."/>
            <person name="Gan X."/>
            <person name="Zeng H."/>
            <person name="Yu D."/>
            <person name="Zhu Y."/>
            <person name="Jiang H."/>
            <person name="Qiu Q."/>
            <person name="Yang H."/>
            <person name="Zhang Y.E."/>
            <person name="Wang W."/>
            <person name="Zhu M."/>
            <person name="He S."/>
            <person name="Zhang G."/>
        </authorList>
    </citation>
    <scope>NUCLEOTIDE SEQUENCE</scope>
    <source>
        <strain evidence="7">Pddl_001</strain>
    </source>
</reference>
<dbReference type="SUPFAM" id="SSF47616">
    <property type="entry name" value="GST C-terminal domain-like"/>
    <property type="match status" value="1"/>
</dbReference>
<dbReference type="InterPro" id="IPR011009">
    <property type="entry name" value="Kinase-like_dom_sf"/>
</dbReference>
<dbReference type="GO" id="GO:0016740">
    <property type="term" value="F:transferase activity"/>
    <property type="evidence" value="ECO:0007669"/>
    <property type="project" value="UniProtKB-KW"/>
</dbReference>
<dbReference type="Proteomes" id="UP001166093">
    <property type="component" value="Unassembled WGS sequence"/>
</dbReference>
<dbReference type="PANTHER" id="PTHR11571:SF230">
    <property type="entry name" value="GLUTATHIONE TRANSFERASE"/>
    <property type="match status" value="1"/>
</dbReference>
<dbReference type="InterPro" id="IPR003080">
    <property type="entry name" value="GST_alpha"/>
</dbReference>